<comment type="caution">
    <text evidence="1">The sequence shown here is derived from an EMBL/GenBank/DDBJ whole genome shotgun (WGS) entry which is preliminary data.</text>
</comment>
<reference evidence="1" key="1">
    <citation type="submission" date="2023-04" db="EMBL/GenBank/DDBJ databases">
        <title>Draft Genome sequencing of Naganishia species isolated from polar environments using Oxford Nanopore Technology.</title>
        <authorList>
            <person name="Leo P."/>
            <person name="Venkateswaran K."/>
        </authorList>
    </citation>
    <scope>NUCLEOTIDE SEQUENCE</scope>
    <source>
        <strain evidence="1">MNA-CCFEE 5261</strain>
    </source>
</reference>
<proteinExistence type="predicted"/>
<evidence type="ECO:0000313" key="1">
    <source>
        <dbReference type="EMBL" id="KAJ9113810.1"/>
    </source>
</evidence>
<name>A0ACC2WR90_9TREE</name>
<protein>
    <submittedName>
        <fullName evidence="1">Uncharacterized protein</fullName>
    </submittedName>
</protein>
<dbReference type="Proteomes" id="UP001241377">
    <property type="component" value="Unassembled WGS sequence"/>
</dbReference>
<gene>
    <name evidence="1" type="ORF">QFC19_000003</name>
</gene>
<accession>A0ACC2WR90</accession>
<evidence type="ECO:0000313" key="2">
    <source>
        <dbReference type="Proteomes" id="UP001241377"/>
    </source>
</evidence>
<sequence length="415" mass="45539">MSGSQPVTTTTALQPLDAAHASQEIVEQLSKDSRVVQGGELCQNFLNPLAHSSDLMSGAADPPSSLSSPGLSVASPPVTTPVQEQSDVLVTVYDDMFKEYSPSRPEYMFDGEWNDWCNLELYAEHLSPADTDLPAHCFNAQATSHYDAPPVSHQGPISAPPSPKVPVAVDSFLSSQGFVDWYIQSVRSGAWDSVDYSALGAAETYIDPSLLDSSLTKDSAPPSGDDPTAAVSALPLQQERSVTVSIQAALEHLRAVVDHEARSILAPLASNQPATSLVLDCSDINDVPTMAKDDDSDDGSIDQDSPYIEPVDVIRHYWAKGNIRYCVVIDGRRQYMTAEEMDDSLGGVNYALWHYWKAKRPGRIPYNRIVEHLVRMGHEGFFREMIYHLAPAWLYKFPLMIYGTRLTTQTPRPAP</sequence>
<keyword evidence="2" id="KW-1185">Reference proteome</keyword>
<dbReference type="EMBL" id="JASBWR010000001">
    <property type="protein sequence ID" value="KAJ9113810.1"/>
    <property type="molecule type" value="Genomic_DNA"/>
</dbReference>
<organism evidence="1 2">
    <name type="scientific">Naganishia cerealis</name>
    <dbReference type="NCBI Taxonomy" id="610337"/>
    <lineage>
        <taxon>Eukaryota</taxon>
        <taxon>Fungi</taxon>
        <taxon>Dikarya</taxon>
        <taxon>Basidiomycota</taxon>
        <taxon>Agaricomycotina</taxon>
        <taxon>Tremellomycetes</taxon>
        <taxon>Filobasidiales</taxon>
        <taxon>Filobasidiaceae</taxon>
        <taxon>Naganishia</taxon>
    </lineage>
</organism>